<dbReference type="PANTHER" id="PTHR30055:SF234">
    <property type="entry name" value="HTH-TYPE TRANSCRIPTIONAL REGULATOR BETI"/>
    <property type="match status" value="1"/>
</dbReference>
<dbReference type="InterPro" id="IPR009057">
    <property type="entry name" value="Homeodomain-like_sf"/>
</dbReference>
<sequence length="221" mass="24902">MMSAPHAGTDSPHAGAGGNGRPETRAMRKRAGRVRLIEHTAARLFAEFGYESTNFEAIGAELDMRGSSLYYYFASKEELFLRCMEHAAAEVFPRLRVLAESEGTPLHRLRLMFREEAVITLREYPEFIPLFLKVQLPIEALEQRRDELRREQTAIFRGVVDELVTAPQAIPADRLHVTLNLALGGLALIDEWFDPGSDLGVDEFADQVSRTLIRMFVADPD</sequence>
<organism evidence="7 8">
    <name type="scientific">Nocardia africana</name>
    <dbReference type="NCBI Taxonomy" id="134964"/>
    <lineage>
        <taxon>Bacteria</taxon>
        <taxon>Bacillati</taxon>
        <taxon>Actinomycetota</taxon>
        <taxon>Actinomycetes</taxon>
        <taxon>Mycobacteriales</taxon>
        <taxon>Nocardiaceae</taxon>
        <taxon>Nocardia</taxon>
    </lineage>
</organism>
<keyword evidence="2 4" id="KW-0238">DNA-binding</keyword>
<feature type="DNA-binding region" description="H-T-H motif" evidence="4">
    <location>
        <begin position="54"/>
        <end position="73"/>
    </location>
</feature>
<dbReference type="PRINTS" id="PR00455">
    <property type="entry name" value="HTHTETR"/>
</dbReference>
<evidence type="ECO:0000259" key="6">
    <source>
        <dbReference type="PROSITE" id="PS50977"/>
    </source>
</evidence>
<comment type="caution">
    <text evidence="7">The sequence shown here is derived from an EMBL/GenBank/DDBJ whole genome shotgun (WGS) entry which is preliminary data.</text>
</comment>
<evidence type="ECO:0000256" key="5">
    <source>
        <dbReference type="SAM" id="MobiDB-lite"/>
    </source>
</evidence>
<evidence type="ECO:0000256" key="4">
    <source>
        <dbReference type="PROSITE-ProRule" id="PRU00335"/>
    </source>
</evidence>
<proteinExistence type="predicted"/>
<feature type="region of interest" description="Disordered" evidence="5">
    <location>
        <begin position="1"/>
        <end position="29"/>
    </location>
</feature>
<dbReference type="InterPro" id="IPR001647">
    <property type="entry name" value="HTH_TetR"/>
</dbReference>
<dbReference type="RefSeq" id="WP_063063470.1">
    <property type="nucleotide sequence ID" value="NZ_JBIALX010000005.1"/>
</dbReference>
<dbReference type="Proteomes" id="UP001601521">
    <property type="component" value="Unassembled WGS sequence"/>
</dbReference>
<dbReference type="Pfam" id="PF17932">
    <property type="entry name" value="TetR_C_24"/>
    <property type="match status" value="1"/>
</dbReference>
<dbReference type="Pfam" id="PF00440">
    <property type="entry name" value="TetR_N"/>
    <property type="match status" value="1"/>
</dbReference>
<evidence type="ECO:0000256" key="1">
    <source>
        <dbReference type="ARBA" id="ARBA00023015"/>
    </source>
</evidence>
<name>A0ABW6NI21_9NOCA</name>
<protein>
    <submittedName>
        <fullName evidence="7">TetR/AcrR family transcriptional regulator</fullName>
    </submittedName>
</protein>
<dbReference type="InterPro" id="IPR050109">
    <property type="entry name" value="HTH-type_TetR-like_transc_reg"/>
</dbReference>
<evidence type="ECO:0000256" key="3">
    <source>
        <dbReference type="ARBA" id="ARBA00023163"/>
    </source>
</evidence>
<dbReference type="Gene3D" id="1.10.10.60">
    <property type="entry name" value="Homeodomain-like"/>
    <property type="match status" value="1"/>
</dbReference>
<dbReference type="PROSITE" id="PS50977">
    <property type="entry name" value="HTH_TETR_2"/>
    <property type="match status" value="1"/>
</dbReference>
<keyword evidence="3" id="KW-0804">Transcription</keyword>
<dbReference type="EMBL" id="JBIALX010000005">
    <property type="protein sequence ID" value="MFF0454812.1"/>
    <property type="molecule type" value="Genomic_DNA"/>
</dbReference>
<dbReference type="InterPro" id="IPR041490">
    <property type="entry name" value="KstR2_TetR_C"/>
</dbReference>
<reference evidence="7 8" key="1">
    <citation type="submission" date="2024-10" db="EMBL/GenBank/DDBJ databases">
        <title>The Natural Products Discovery Center: Release of the First 8490 Sequenced Strains for Exploring Actinobacteria Biosynthetic Diversity.</title>
        <authorList>
            <person name="Kalkreuter E."/>
            <person name="Kautsar S.A."/>
            <person name="Yang D."/>
            <person name="Bader C.D."/>
            <person name="Teijaro C.N."/>
            <person name="Fluegel L."/>
            <person name="Davis C.M."/>
            <person name="Simpson J.R."/>
            <person name="Lauterbach L."/>
            <person name="Steele A.D."/>
            <person name="Gui C."/>
            <person name="Meng S."/>
            <person name="Li G."/>
            <person name="Viehrig K."/>
            <person name="Ye F."/>
            <person name="Su P."/>
            <person name="Kiefer A.F."/>
            <person name="Nichols A."/>
            <person name="Cepeda A.J."/>
            <person name="Yan W."/>
            <person name="Fan B."/>
            <person name="Jiang Y."/>
            <person name="Adhikari A."/>
            <person name="Zheng C.-J."/>
            <person name="Schuster L."/>
            <person name="Cowan T.M."/>
            <person name="Smanski M.J."/>
            <person name="Chevrette M.G."/>
            <person name="De Carvalho L.P.S."/>
            <person name="Shen B."/>
        </authorList>
    </citation>
    <scope>NUCLEOTIDE SEQUENCE [LARGE SCALE GENOMIC DNA]</scope>
    <source>
        <strain evidence="7 8">NPDC004550</strain>
    </source>
</reference>
<accession>A0ABW6NI21</accession>
<dbReference type="SUPFAM" id="SSF46689">
    <property type="entry name" value="Homeodomain-like"/>
    <property type="match status" value="1"/>
</dbReference>
<evidence type="ECO:0000313" key="7">
    <source>
        <dbReference type="EMBL" id="MFF0454812.1"/>
    </source>
</evidence>
<evidence type="ECO:0000256" key="2">
    <source>
        <dbReference type="ARBA" id="ARBA00023125"/>
    </source>
</evidence>
<feature type="domain" description="HTH tetR-type" evidence="6">
    <location>
        <begin position="31"/>
        <end position="91"/>
    </location>
</feature>
<gene>
    <name evidence="7" type="ORF">ACFYTH_15730</name>
</gene>
<evidence type="ECO:0000313" key="8">
    <source>
        <dbReference type="Proteomes" id="UP001601521"/>
    </source>
</evidence>
<dbReference type="PANTHER" id="PTHR30055">
    <property type="entry name" value="HTH-TYPE TRANSCRIPTIONAL REGULATOR RUTR"/>
    <property type="match status" value="1"/>
</dbReference>
<keyword evidence="8" id="KW-1185">Reference proteome</keyword>
<dbReference type="Gene3D" id="1.10.357.10">
    <property type="entry name" value="Tetracycline Repressor, domain 2"/>
    <property type="match status" value="1"/>
</dbReference>
<keyword evidence="1" id="KW-0805">Transcription regulation</keyword>